<organism evidence="1 2">
    <name type="scientific">Catharanthus roseus</name>
    <name type="common">Madagascar periwinkle</name>
    <name type="synonym">Vinca rosea</name>
    <dbReference type="NCBI Taxonomy" id="4058"/>
    <lineage>
        <taxon>Eukaryota</taxon>
        <taxon>Viridiplantae</taxon>
        <taxon>Streptophyta</taxon>
        <taxon>Embryophyta</taxon>
        <taxon>Tracheophyta</taxon>
        <taxon>Spermatophyta</taxon>
        <taxon>Magnoliopsida</taxon>
        <taxon>eudicotyledons</taxon>
        <taxon>Gunneridae</taxon>
        <taxon>Pentapetalae</taxon>
        <taxon>asterids</taxon>
        <taxon>lamiids</taxon>
        <taxon>Gentianales</taxon>
        <taxon>Apocynaceae</taxon>
        <taxon>Rauvolfioideae</taxon>
        <taxon>Vinceae</taxon>
        <taxon>Catharanthinae</taxon>
        <taxon>Catharanthus</taxon>
    </lineage>
</organism>
<evidence type="ECO:0000313" key="1">
    <source>
        <dbReference type="EMBL" id="KAI5659058.1"/>
    </source>
</evidence>
<comment type="caution">
    <text evidence="1">The sequence shown here is derived from an EMBL/GenBank/DDBJ whole genome shotgun (WGS) entry which is preliminary data.</text>
</comment>
<protein>
    <submittedName>
        <fullName evidence="1">Uncharacterized protein</fullName>
    </submittedName>
</protein>
<keyword evidence="2" id="KW-1185">Reference proteome</keyword>
<gene>
    <name evidence="1" type="ORF">M9H77_27851</name>
</gene>
<dbReference type="EMBL" id="CM044706">
    <property type="protein sequence ID" value="KAI5659058.1"/>
    <property type="molecule type" value="Genomic_DNA"/>
</dbReference>
<sequence length="485" mass="53873">MAPEKLTEYEQQRLQNIKRNEEMLAALKIRSKVSELSTATKRQRAETKSYKVSPEKKQKTETPIVLRRSLRTRGMPPDSSTDETPKSSPKEDLESILKEEPFSGPISMASACRTVGSDKKLLEIILSSSRNAKRSMSDDAICDSNNGILGNEDFVSSKGGKIGRLVDIKGLKLEQRNVARVVHGRIFTVRFFPARDTRVVVVGNKKGDIGFWNIDAEDEDGDGIHVYHPHSAPVSGILFDSFSLSKMFSSSYDGFVRLLDIERGIFDLVYSNDDGVFSLSQKPDDMKSLYFGGPNGEMNVWDARAGKSVFSWHLHEDRINTIDFNSQDTNNMATSSTDGTVCIWDLRNIGAEGPTSLRTVTHRRAVHSAYFSPSGAFLATTSLDDRIGLLSGENLEDLSMIHHNNQTGRWLSPFRGIWGWDDSQLIIGNMSRGIDVISTSKKNVVATLKSECMTAIPCRFDVHPYEIGTLAAATSGGQVYVWEQS</sequence>
<evidence type="ECO:0000313" key="2">
    <source>
        <dbReference type="Proteomes" id="UP001060085"/>
    </source>
</evidence>
<proteinExistence type="predicted"/>
<accession>A0ACC0AGD9</accession>
<dbReference type="Proteomes" id="UP001060085">
    <property type="component" value="Linkage Group LG06"/>
</dbReference>
<name>A0ACC0AGD9_CATRO</name>
<reference evidence="2" key="1">
    <citation type="journal article" date="2023" name="Nat. Plants">
        <title>Single-cell RNA sequencing provides a high-resolution roadmap for understanding the multicellular compartmentation of specialized metabolism.</title>
        <authorList>
            <person name="Sun S."/>
            <person name="Shen X."/>
            <person name="Li Y."/>
            <person name="Li Y."/>
            <person name="Wang S."/>
            <person name="Li R."/>
            <person name="Zhang H."/>
            <person name="Shen G."/>
            <person name="Guo B."/>
            <person name="Wei J."/>
            <person name="Xu J."/>
            <person name="St-Pierre B."/>
            <person name="Chen S."/>
            <person name="Sun C."/>
        </authorList>
    </citation>
    <scope>NUCLEOTIDE SEQUENCE [LARGE SCALE GENOMIC DNA]</scope>
</reference>